<dbReference type="Pfam" id="PF04189">
    <property type="entry name" value="Gcd10p"/>
    <property type="match status" value="1"/>
</dbReference>
<evidence type="ECO:0000313" key="8">
    <source>
        <dbReference type="EMBL" id="KAG9241995.1"/>
    </source>
</evidence>
<evidence type="ECO:0000313" key="9">
    <source>
        <dbReference type="Proteomes" id="UP000887226"/>
    </source>
</evidence>
<sequence>MDNLVTPGSWVVLRLPSDQTKVLQIAKTNTISLGKIGTFASNRLLFRPYNLTYELLDRKGGDKDSDLRIVPASELHEDILVEEAAALLPENAGPSEIVAGDGVEFQLLGENGEVIMRSNRETIDDSARQTLTMEEIETLKKEGTSAGKDLIAKLMLSHTGLEEKTSFSLAKYKLLKTKKYLKRFTVLPLDVAMLTQRMVEQKDASKVLEIREEMLSLIGSWSNIHFSADPIPKARSGRWLVVDETGGLLVAAMAERMGILHQGYTPPEPKRSPQEEAGEELKDLKIFKELDDDINHTTDIQLATSNTLTMVHTNAQPNLSLLSYFNYHPNSPTDRSSREHPLAQRLHTLSWLQLVSPSQDTTYANPPSPLTSEELQSMKSGKRGTYYRKQRRYRKIKQIVDTTHAGGFDGLAVAASMDPISILRHLVPLLRGGASIAVYSSTIESLVKLADLYSTSRRTAFIQSPPAELQGLSSEETARWQGNEDFPLNPTLLLNVSVQSARVNEWQVLPGRTHPLMTARGGAEGYLLTGVRVFPAEGKVEARGKFLKRKGGREYSCWTTDSGAEGQEREVAYEME</sequence>
<dbReference type="GO" id="GO:0005634">
    <property type="term" value="C:nucleus"/>
    <property type="evidence" value="ECO:0007669"/>
    <property type="project" value="UniProtKB-SubCell"/>
</dbReference>
<dbReference type="AlphaFoldDB" id="A0A9P8CCV5"/>
<evidence type="ECO:0000256" key="1">
    <source>
        <dbReference type="ARBA" id="ARBA00004123"/>
    </source>
</evidence>
<accession>A0A9P8CCV5</accession>
<keyword evidence="9" id="KW-1185">Reference proteome</keyword>
<protein>
    <recommendedName>
        <fullName evidence="3">tRNA (adenine(58)-N(1))-methyltransferase non-catalytic subunit TRM6</fullName>
    </recommendedName>
    <alternativeName>
        <fullName evidence="6">tRNA(m1A58)-methyltransferase subunit TRM6</fullName>
    </alternativeName>
</protein>
<dbReference type="Proteomes" id="UP000887226">
    <property type="component" value="Unassembled WGS sequence"/>
</dbReference>
<comment type="similarity">
    <text evidence="2">Belongs to the TRM6/GCD10 family.</text>
</comment>
<evidence type="ECO:0000256" key="7">
    <source>
        <dbReference type="SAM" id="MobiDB-lite"/>
    </source>
</evidence>
<comment type="caution">
    <text evidence="8">The sequence shown here is derived from an EMBL/GenBank/DDBJ whole genome shotgun (WGS) entry which is preliminary data.</text>
</comment>
<gene>
    <name evidence="8" type="ORF">BJ878DRAFT_536168</name>
</gene>
<dbReference type="PANTHER" id="PTHR12945:SF0">
    <property type="entry name" value="TRNA (ADENINE(58)-N(1))-METHYLTRANSFERASE NON-CATALYTIC SUBUNIT TRM6"/>
    <property type="match status" value="1"/>
</dbReference>
<dbReference type="PANTHER" id="PTHR12945">
    <property type="entry name" value="TRANSLATION INITIATION FACTOR EIF3-RELATED"/>
    <property type="match status" value="1"/>
</dbReference>
<evidence type="ECO:0000256" key="2">
    <source>
        <dbReference type="ARBA" id="ARBA00008320"/>
    </source>
</evidence>
<dbReference type="EMBL" id="MU254127">
    <property type="protein sequence ID" value="KAG9241995.1"/>
    <property type="molecule type" value="Genomic_DNA"/>
</dbReference>
<feature type="region of interest" description="Disordered" evidence="7">
    <location>
        <begin position="358"/>
        <end position="384"/>
    </location>
</feature>
<proteinExistence type="inferred from homology"/>
<dbReference type="GO" id="GO:0031515">
    <property type="term" value="C:tRNA (m1A) methyltransferase complex"/>
    <property type="evidence" value="ECO:0007669"/>
    <property type="project" value="InterPro"/>
</dbReference>
<feature type="compositionally biased region" description="Polar residues" evidence="7">
    <location>
        <begin position="358"/>
        <end position="379"/>
    </location>
</feature>
<evidence type="ECO:0000256" key="3">
    <source>
        <dbReference type="ARBA" id="ARBA00021704"/>
    </source>
</evidence>
<dbReference type="GO" id="GO:0030488">
    <property type="term" value="P:tRNA methylation"/>
    <property type="evidence" value="ECO:0007669"/>
    <property type="project" value="InterPro"/>
</dbReference>
<comment type="subcellular location">
    <subcellularLocation>
        <location evidence="1">Nucleus</location>
    </subcellularLocation>
</comment>
<evidence type="ECO:0000256" key="5">
    <source>
        <dbReference type="ARBA" id="ARBA00023242"/>
    </source>
</evidence>
<keyword evidence="5" id="KW-0539">Nucleus</keyword>
<dbReference type="InterPro" id="IPR017423">
    <property type="entry name" value="TRM6"/>
</dbReference>
<evidence type="ECO:0000256" key="6">
    <source>
        <dbReference type="ARBA" id="ARBA00032319"/>
    </source>
</evidence>
<evidence type="ECO:0000256" key="4">
    <source>
        <dbReference type="ARBA" id="ARBA00022694"/>
    </source>
</evidence>
<keyword evidence="4" id="KW-0819">tRNA processing</keyword>
<dbReference type="OrthoDB" id="10254665at2759"/>
<name>A0A9P8CCV5_9HELO</name>
<organism evidence="8 9">
    <name type="scientific">Calycina marina</name>
    <dbReference type="NCBI Taxonomy" id="1763456"/>
    <lineage>
        <taxon>Eukaryota</taxon>
        <taxon>Fungi</taxon>
        <taxon>Dikarya</taxon>
        <taxon>Ascomycota</taxon>
        <taxon>Pezizomycotina</taxon>
        <taxon>Leotiomycetes</taxon>
        <taxon>Helotiales</taxon>
        <taxon>Pezizellaceae</taxon>
        <taxon>Calycina</taxon>
    </lineage>
</organism>
<reference evidence="8" key="1">
    <citation type="journal article" date="2021" name="IMA Fungus">
        <title>Genomic characterization of three marine fungi, including Emericellopsis atlantica sp. nov. with signatures of a generalist lifestyle and marine biomass degradation.</title>
        <authorList>
            <person name="Hagestad O.C."/>
            <person name="Hou L."/>
            <person name="Andersen J.H."/>
            <person name="Hansen E.H."/>
            <person name="Altermark B."/>
            <person name="Li C."/>
            <person name="Kuhnert E."/>
            <person name="Cox R.J."/>
            <person name="Crous P.W."/>
            <person name="Spatafora J.W."/>
            <person name="Lail K."/>
            <person name="Amirebrahimi M."/>
            <person name="Lipzen A."/>
            <person name="Pangilinan J."/>
            <person name="Andreopoulos W."/>
            <person name="Hayes R.D."/>
            <person name="Ng V."/>
            <person name="Grigoriev I.V."/>
            <person name="Jackson S.A."/>
            <person name="Sutton T.D.S."/>
            <person name="Dobson A.D.W."/>
            <person name="Rama T."/>
        </authorList>
    </citation>
    <scope>NUCLEOTIDE SEQUENCE</scope>
    <source>
        <strain evidence="8">TRa3180A</strain>
    </source>
</reference>